<evidence type="ECO:0000256" key="3">
    <source>
        <dbReference type="ARBA" id="ARBA00022729"/>
    </source>
</evidence>
<sequence length="536" mass="60835">MKKILYTAAILTLMLNTGCSDYLEEENPSSATAENYYVTPGGYETLVNSAYSTLRDVYGPTPYIFSAGTDLFFGAHQDAPLALTTYQSLTPGTPQVGDFFQTLYESIQVQNTALHYADLTEEFPELESRKGETRFLRAYYYFLLVQSFGDVTLVTDMINEPITHFERTPASEVYEFIIDELEMALEEVPVTQNEYGRVEKRAVMHMLAKAYLTRAYEDFGQPSDFSQAASYADQAINGQSLDIPFSELFGRDNEMNEEVLFAVQYDEASLINGGAHNWDNPWGPLIQGAFEGVSKKNMLHPTEYLFTAFGEHDTRFEGTFLNVRTSPYVGNYLDPENTPVEIYYPRTEEQIANVEEWRAANPETRSETTVIPIDGSWWASTSQQYPALQKFDRIQNGDVRFTHDLYIARLGESYLIAAEAYFQEGNITQAAERINEVRRRAAMEGHVEEILITEAEVDLDLILDERARELAGEGHRWFTLKRTGRLIERTILYNPQITSESQFMGNNGALKILRPIPLSAISLDEGEYPQNPAYAN</sequence>
<evidence type="ECO:0000313" key="9">
    <source>
        <dbReference type="Proteomes" id="UP001262582"/>
    </source>
</evidence>
<dbReference type="Pfam" id="PF14322">
    <property type="entry name" value="SusD-like_3"/>
    <property type="match status" value="1"/>
</dbReference>
<reference evidence="8 9" key="1">
    <citation type="submission" date="2023-09" db="EMBL/GenBank/DDBJ databases">
        <authorList>
            <person name="Rey-Velasco X."/>
        </authorList>
    </citation>
    <scope>NUCLEOTIDE SEQUENCE [LARGE SCALE GENOMIC DNA]</scope>
    <source>
        <strain evidence="8 9">F117</strain>
    </source>
</reference>
<dbReference type="Proteomes" id="UP001262582">
    <property type="component" value="Unassembled WGS sequence"/>
</dbReference>
<keyword evidence="3" id="KW-0732">Signal</keyword>
<keyword evidence="5" id="KW-0998">Cell outer membrane</keyword>
<proteinExistence type="inferred from homology"/>
<comment type="subcellular location">
    <subcellularLocation>
        <location evidence="1">Cell outer membrane</location>
    </subcellularLocation>
</comment>
<protein>
    <submittedName>
        <fullName evidence="8">RagB/SusD family nutrient uptake outer membrane protein</fullName>
    </submittedName>
</protein>
<dbReference type="InterPro" id="IPR033985">
    <property type="entry name" value="SusD-like_N"/>
</dbReference>
<gene>
    <name evidence="8" type="ORF">RM539_13430</name>
</gene>
<comment type="similarity">
    <text evidence="2">Belongs to the SusD family.</text>
</comment>
<dbReference type="EMBL" id="JAVRHK010000010">
    <property type="protein sequence ID" value="MDT0677583.1"/>
    <property type="molecule type" value="Genomic_DNA"/>
</dbReference>
<dbReference type="RefSeq" id="WP_311503927.1">
    <property type="nucleotide sequence ID" value="NZ_JAVRHK010000010.1"/>
</dbReference>
<evidence type="ECO:0000256" key="5">
    <source>
        <dbReference type="ARBA" id="ARBA00023237"/>
    </source>
</evidence>
<organism evidence="8 9">
    <name type="scientific">Autumnicola musiva</name>
    <dbReference type="NCBI Taxonomy" id="3075589"/>
    <lineage>
        <taxon>Bacteria</taxon>
        <taxon>Pseudomonadati</taxon>
        <taxon>Bacteroidota</taxon>
        <taxon>Flavobacteriia</taxon>
        <taxon>Flavobacteriales</taxon>
        <taxon>Flavobacteriaceae</taxon>
        <taxon>Autumnicola</taxon>
    </lineage>
</organism>
<evidence type="ECO:0000313" key="8">
    <source>
        <dbReference type="EMBL" id="MDT0677583.1"/>
    </source>
</evidence>
<dbReference type="InterPro" id="IPR011990">
    <property type="entry name" value="TPR-like_helical_dom_sf"/>
</dbReference>
<keyword evidence="9" id="KW-1185">Reference proteome</keyword>
<comment type="caution">
    <text evidence="8">The sequence shown here is derived from an EMBL/GenBank/DDBJ whole genome shotgun (WGS) entry which is preliminary data.</text>
</comment>
<feature type="domain" description="RagB/SusD" evidence="6">
    <location>
        <begin position="383"/>
        <end position="534"/>
    </location>
</feature>
<evidence type="ECO:0000259" key="7">
    <source>
        <dbReference type="Pfam" id="PF14322"/>
    </source>
</evidence>
<evidence type="ECO:0000259" key="6">
    <source>
        <dbReference type="Pfam" id="PF07980"/>
    </source>
</evidence>
<name>A0ABU3D9B1_9FLAO</name>
<evidence type="ECO:0000256" key="4">
    <source>
        <dbReference type="ARBA" id="ARBA00023136"/>
    </source>
</evidence>
<feature type="domain" description="SusD-like N-terminal" evidence="7">
    <location>
        <begin position="21"/>
        <end position="212"/>
    </location>
</feature>
<accession>A0ABU3D9B1</accession>
<evidence type="ECO:0000256" key="2">
    <source>
        <dbReference type="ARBA" id="ARBA00006275"/>
    </source>
</evidence>
<dbReference type="SUPFAM" id="SSF48452">
    <property type="entry name" value="TPR-like"/>
    <property type="match status" value="1"/>
</dbReference>
<dbReference type="Pfam" id="PF07980">
    <property type="entry name" value="SusD_RagB"/>
    <property type="match status" value="1"/>
</dbReference>
<evidence type="ECO:0000256" key="1">
    <source>
        <dbReference type="ARBA" id="ARBA00004442"/>
    </source>
</evidence>
<keyword evidence="4" id="KW-0472">Membrane</keyword>
<dbReference type="InterPro" id="IPR012944">
    <property type="entry name" value="SusD_RagB_dom"/>
</dbReference>
<dbReference type="Gene3D" id="1.25.40.390">
    <property type="match status" value="1"/>
</dbReference>